<dbReference type="NCBIfam" id="NF004323">
    <property type="entry name" value="PRK05715.1-5"/>
    <property type="match status" value="1"/>
</dbReference>
<name>A0A263BS24_9BACI</name>
<dbReference type="NCBIfam" id="NF004320">
    <property type="entry name" value="PRK05715.1-2"/>
    <property type="match status" value="1"/>
</dbReference>
<comment type="function">
    <text evidence="8">NDH-1 shuttles electrons from NADH, via FMN and iron-sulfur (Fe-S) centers, to quinones in the respiratory chain. The immediate electron acceptor for the enzyme in this species is believed to be a menaquinone. Couples the redox reaction to proton translocation (for every two electrons transferred, four hydrogen ions are translocated across the cytoplasmic membrane), and thus conserves the redox energy in a proton gradient.</text>
</comment>
<evidence type="ECO:0000313" key="10">
    <source>
        <dbReference type="Proteomes" id="UP000217083"/>
    </source>
</evidence>
<sequence length="104" mass="11283">MSSIPLSVFLVLALILFCIGLYGALTKRNTVIVLISIELMLNAVNINLVAFSKYGINPGITGQVFTLFTIAVAAAEAAVGLAILIALYRNRQTVNIDEMDRLKR</sequence>
<dbReference type="NCBIfam" id="NF004321">
    <property type="entry name" value="PRK05715.1-3"/>
    <property type="match status" value="1"/>
</dbReference>
<dbReference type="GO" id="GO:0030964">
    <property type="term" value="C:NADH dehydrogenase complex"/>
    <property type="evidence" value="ECO:0007669"/>
    <property type="project" value="TreeGrafter"/>
</dbReference>
<reference evidence="9 10" key="2">
    <citation type="submission" date="2017-09" db="EMBL/GenBank/DDBJ databases">
        <title>Bacillus patelloidae sp. nov., isolated from the intestinal tract of a marine limpet.</title>
        <authorList>
            <person name="Liu R."/>
            <person name="Dong C."/>
            <person name="Shao Z."/>
        </authorList>
    </citation>
    <scope>NUCLEOTIDE SEQUENCE [LARGE SCALE GENOMIC DNA]</scope>
    <source>
        <strain evidence="9 10">SA5d-4</strain>
    </source>
</reference>
<dbReference type="RefSeq" id="WP_094925269.1">
    <property type="nucleotide sequence ID" value="NZ_NPIA01000006.1"/>
</dbReference>
<evidence type="ECO:0000256" key="2">
    <source>
        <dbReference type="ARBA" id="ARBA00010519"/>
    </source>
</evidence>
<evidence type="ECO:0000256" key="8">
    <source>
        <dbReference type="HAMAP-Rule" id="MF_01456"/>
    </source>
</evidence>
<protein>
    <recommendedName>
        <fullName evidence="8">NADH-quinone oxidoreductase subunit K</fullName>
        <ecNumber evidence="8">7.1.1.-</ecNumber>
    </recommendedName>
    <alternativeName>
        <fullName evidence="8">NADH dehydrogenase I subunit K</fullName>
    </alternativeName>
    <alternativeName>
        <fullName evidence="8">NDH-1 subunit K</fullName>
    </alternativeName>
</protein>
<keyword evidence="3 8" id="KW-0813">Transport</keyword>
<dbReference type="AlphaFoldDB" id="A0A263BS24"/>
<keyword evidence="6 8" id="KW-1133">Transmembrane helix</keyword>
<feature type="transmembrane region" description="Helical" evidence="8">
    <location>
        <begin position="64"/>
        <end position="88"/>
    </location>
</feature>
<keyword evidence="10" id="KW-1185">Reference proteome</keyword>
<evidence type="ECO:0000313" key="9">
    <source>
        <dbReference type="EMBL" id="OZM56368.1"/>
    </source>
</evidence>
<dbReference type="GO" id="GO:0005886">
    <property type="term" value="C:plasma membrane"/>
    <property type="evidence" value="ECO:0007669"/>
    <property type="project" value="UniProtKB-SubCell"/>
</dbReference>
<evidence type="ECO:0000256" key="6">
    <source>
        <dbReference type="ARBA" id="ARBA00022989"/>
    </source>
</evidence>
<keyword evidence="8" id="KW-1003">Cell membrane</keyword>
<comment type="subunit">
    <text evidence="8">NDH-1 is composed of 14 different subunits. Subunits NuoA, H, J, K, L, M, N constitute the membrane sector of the complex.</text>
</comment>
<comment type="caution">
    <text evidence="9">The sequence shown here is derived from an EMBL/GenBank/DDBJ whole genome shotgun (WGS) entry which is preliminary data.</text>
</comment>
<organism evidence="9 10">
    <name type="scientific">Lottiidibacillus patelloidae</name>
    <dbReference type="NCBI Taxonomy" id="2670334"/>
    <lineage>
        <taxon>Bacteria</taxon>
        <taxon>Bacillati</taxon>
        <taxon>Bacillota</taxon>
        <taxon>Bacilli</taxon>
        <taxon>Bacillales</taxon>
        <taxon>Bacillaceae</taxon>
        <taxon>Lottiidibacillus</taxon>
    </lineage>
</organism>
<comment type="catalytic activity">
    <reaction evidence="8">
        <text>a quinone + NADH + 5 H(+)(in) = a quinol + NAD(+) + 4 H(+)(out)</text>
        <dbReference type="Rhea" id="RHEA:57888"/>
        <dbReference type="ChEBI" id="CHEBI:15378"/>
        <dbReference type="ChEBI" id="CHEBI:24646"/>
        <dbReference type="ChEBI" id="CHEBI:57540"/>
        <dbReference type="ChEBI" id="CHEBI:57945"/>
        <dbReference type="ChEBI" id="CHEBI:132124"/>
    </reaction>
</comment>
<proteinExistence type="inferred from homology"/>
<feature type="transmembrane region" description="Helical" evidence="8">
    <location>
        <begin position="32"/>
        <end position="52"/>
    </location>
</feature>
<dbReference type="NCBIfam" id="NF004322">
    <property type="entry name" value="PRK05715.1-4"/>
    <property type="match status" value="1"/>
</dbReference>
<dbReference type="EMBL" id="NPIA01000006">
    <property type="protein sequence ID" value="OZM56368.1"/>
    <property type="molecule type" value="Genomic_DNA"/>
</dbReference>
<reference evidence="10" key="1">
    <citation type="submission" date="2017-08" db="EMBL/GenBank/DDBJ databases">
        <authorList>
            <person name="Huang Z."/>
        </authorList>
    </citation>
    <scope>NUCLEOTIDE SEQUENCE [LARGE SCALE GENOMIC DNA]</scope>
    <source>
        <strain evidence="10">SA5d-4</strain>
    </source>
</reference>
<dbReference type="GO" id="GO:0048038">
    <property type="term" value="F:quinone binding"/>
    <property type="evidence" value="ECO:0007669"/>
    <property type="project" value="UniProtKB-KW"/>
</dbReference>
<dbReference type="Gene3D" id="1.10.287.3510">
    <property type="match status" value="1"/>
</dbReference>
<keyword evidence="4 8" id="KW-0812">Transmembrane</keyword>
<feature type="transmembrane region" description="Helical" evidence="8">
    <location>
        <begin position="6"/>
        <end position="25"/>
    </location>
</feature>
<evidence type="ECO:0000256" key="5">
    <source>
        <dbReference type="ARBA" id="ARBA00022719"/>
    </source>
</evidence>
<keyword evidence="5 8" id="KW-0874">Quinone</keyword>
<dbReference type="FunFam" id="1.10.287.3510:FF:000001">
    <property type="entry name" value="NADH-quinone oxidoreductase subunit K"/>
    <property type="match status" value="1"/>
</dbReference>
<dbReference type="InterPro" id="IPR039428">
    <property type="entry name" value="NUOK/Mnh_C1-like"/>
</dbReference>
<keyword evidence="8" id="KW-1278">Translocase</keyword>
<dbReference type="HAMAP" id="MF_01456">
    <property type="entry name" value="NDH1_NuoK"/>
    <property type="match status" value="1"/>
</dbReference>
<dbReference type="GO" id="GO:0050136">
    <property type="term" value="F:NADH dehydrogenase (quinone) (non-electrogenic) activity"/>
    <property type="evidence" value="ECO:0007669"/>
    <property type="project" value="UniProtKB-UniRule"/>
</dbReference>
<evidence type="ECO:0000256" key="3">
    <source>
        <dbReference type="ARBA" id="ARBA00022448"/>
    </source>
</evidence>
<dbReference type="PANTHER" id="PTHR11434:SF16">
    <property type="entry name" value="NADH-UBIQUINONE OXIDOREDUCTASE CHAIN 4L"/>
    <property type="match status" value="1"/>
</dbReference>
<gene>
    <name evidence="8" type="primary">nuoK</name>
    <name evidence="9" type="ORF">CIB95_11365</name>
</gene>
<keyword evidence="8" id="KW-0520">NAD</keyword>
<dbReference type="InterPro" id="IPR001133">
    <property type="entry name" value="NADH_UbQ_OxRdtase_chain4L/K"/>
</dbReference>
<comment type="subcellular location">
    <subcellularLocation>
        <location evidence="8">Cell membrane</location>
        <topology evidence="8">Multi-pass membrane protein</topology>
    </subcellularLocation>
    <subcellularLocation>
        <location evidence="1">Membrane</location>
        <topology evidence="1">Multi-pass membrane protein</topology>
    </subcellularLocation>
</comment>
<evidence type="ECO:0000256" key="1">
    <source>
        <dbReference type="ARBA" id="ARBA00004141"/>
    </source>
</evidence>
<dbReference type="PANTHER" id="PTHR11434">
    <property type="entry name" value="NADH-UBIQUINONE OXIDOREDUCTASE SUBUNIT ND4L"/>
    <property type="match status" value="1"/>
</dbReference>
<comment type="similarity">
    <text evidence="2 8">Belongs to the complex I subunit 4L family.</text>
</comment>
<dbReference type="EC" id="7.1.1.-" evidence="8"/>
<keyword evidence="7 8" id="KW-0472">Membrane</keyword>
<evidence type="ECO:0000256" key="7">
    <source>
        <dbReference type="ARBA" id="ARBA00023136"/>
    </source>
</evidence>
<dbReference type="Proteomes" id="UP000217083">
    <property type="component" value="Unassembled WGS sequence"/>
</dbReference>
<accession>A0A263BS24</accession>
<dbReference type="GO" id="GO:0042773">
    <property type="term" value="P:ATP synthesis coupled electron transport"/>
    <property type="evidence" value="ECO:0007669"/>
    <property type="project" value="InterPro"/>
</dbReference>
<evidence type="ECO:0000256" key="4">
    <source>
        <dbReference type="ARBA" id="ARBA00022692"/>
    </source>
</evidence>
<dbReference type="Pfam" id="PF00420">
    <property type="entry name" value="Oxidored_q2"/>
    <property type="match status" value="1"/>
</dbReference>